<dbReference type="AlphaFoldDB" id="A0A1H3HFY6"/>
<feature type="chain" id="PRO_5038749644" evidence="1">
    <location>
        <begin position="21"/>
        <end position="152"/>
    </location>
</feature>
<keyword evidence="1" id="KW-0732">Signal</keyword>
<protein>
    <submittedName>
        <fullName evidence="2">Uncharacterized protein</fullName>
    </submittedName>
</protein>
<dbReference type="PROSITE" id="PS51257">
    <property type="entry name" value="PROKAR_LIPOPROTEIN"/>
    <property type="match status" value="1"/>
</dbReference>
<dbReference type="EMBL" id="FNPI01000001">
    <property type="protein sequence ID" value="SDY14367.1"/>
    <property type="molecule type" value="Genomic_DNA"/>
</dbReference>
<evidence type="ECO:0000313" key="3">
    <source>
        <dbReference type="Proteomes" id="UP000198935"/>
    </source>
</evidence>
<reference evidence="3" key="1">
    <citation type="submission" date="2016-10" db="EMBL/GenBank/DDBJ databases">
        <authorList>
            <person name="Varghese N."/>
            <person name="Submissions S."/>
        </authorList>
    </citation>
    <scope>NUCLEOTIDE SEQUENCE [LARGE SCALE GENOMIC DNA]</scope>
    <source>
        <strain evidence="3">SP</strain>
    </source>
</reference>
<evidence type="ECO:0000256" key="1">
    <source>
        <dbReference type="SAM" id="SignalP"/>
    </source>
</evidence>
<feature type="signal peptide" evidence="1">
    <location>
        <begin position="1"/>
        <end position="20"/>
    </location>
</feature>
<sequence length="152" mass="16233">MKIKHVILFGVIALIGAGCGADDSVDNNGNTTGAEVEVDVLSGQPNPAWDLTEEEAEEIAQLIAPLLEQLPEEGADGTSADGPLGFRGFIVRDLPLPDMDDYEQMTVLPGQIIIEKDGGESLTTLDTTGVYQALRTLAKQHVSEEIFEAIPE</sequence>
<dbReference type="Proteomes" id="UP000198935">
    <property type="component" value="Unassembled WGS sequence"/>
</dbReference>
<gene>
    <name evidence="2" type="ORF">SAMN05421736_101486</name>
</gene>
<dbReference type="STRING" id="1503961.SAMN05421736_101486"/>
<dbReference type="OrthoDB" id="2839093at2"/>
<evidence type="ECO:0000313" key="2">
    <source>
        <dbReference type="EMBL" id="SDY14367.1"/>
    </source>
</evidence>
<proteinExistence type="predicted"/>
<accession>A0A1H3HFY6</accession>
<organism evidence="2 3">
    <name type="scientific">Evansella caseinilytica</name>
    <dbReference type="NCBI Taxonomy" id="1503961"/>
    <lineage>
        <taxon>Bacteria</taxon>
        <taxon>Bacillati</taxon>
        <taxon>Bacillota</taxon>
        <taxon>Bacilli</taxon>
        <taxon>Bacillales</taxon>
        <taxon>Bacillaceae</taxon>
        <taxon>Evansella</taxon>
    </lineage>
</organism>
<name>A0A1H3HFY6_9BACI</name>
<keyword evidence="3" id="KW-1185">Reference proteome</keyword>